<comment type="caution">
    <text evidence="2">The sequence shown here is derived from an EMBL/GenBank/DDBJ whole genome shotgun (WGS) entry which is preliminary data.</text>
</comment>
<keyword evidence="1" id="KW-1133">Transmembrane helix</keyword>
<keyword evidence="2" id="KW-0969">Cilium</keyword>
<sequence length="162" mass="17189">MSAGPLVASGVGILLLVVTAYVLIGGTLTTTEVMVEAQSNLAAYQEARMRTSIAIQNTNLDGQTLSVEVKNTGSEPVVDTAAIDVYLQVDGEPVYVPYGKDTETYHWNKEYIDPDGVHPGQLDPGETLNLSVTCPTDATPTWIQVVTPNGVSSSAYIQTTGE</sequence>
<keyword evidence="1" id="KW-0812">Transmembrane</keyword>
<keyword evidence="1" id="KW-0472">Membrane</keyword>
<name>A0A8T7H9A6_9EURY</name>
<dbReference type="AlphaFoldDB" id="A0A8T7H9A6"/>
<evidence type="ECO:0000313" key="2">
    <source>
        <dbReference type="EMBL" id="NQS77984.1"/>
    </source>
</evidence>
<evidence type="ECO:0000256" key="1">
    <source>
        <dbReference type="SAM" id="Phobius"/>
    </source>
</evidence>
<protein>
    <submittedName>
        <fullName evidence="2">Flagellar protein FlaF</fullName>
    </submittedName>
</protein>
<evidence type="ECO:0000313" key="3">
    <source>
        <dbReference type="Proteomes" id="UP000737555"/>
    </source>
</evidence>
<gene>
    <name evidence="2" type="ORF">HQQ74_04635</name>
</gene>
<feature type="transmembrane region" description="Helical" evidence="1">
    <location>
        <begin position="6"/>
        <end position="24"/>
    </location>
</feature>
<organism evidence="2 3">
    <name type="scientific">Methanoculleus bourgensis</name>
    <dbReference type="NCBI Taxonomy" id="83986"/>
    <lineage>
        <taxon>Archaea</taxon>
        <taxon>Methanobacteriati</taxon>
        <taxon>Methanobacteriota</taxon>
        <taxon>Stenosarchaea group</taxon>
        <taxon>Methanomicrobia</taxon>
        <taxon>Methanomicrobiales</taxon>
        <taxon>Methanomicrobiaceae</taxon>
        <taxon>Methanoculleus</taxon>
    </lineage>
</organism>
<accession>A0A8T7H9A6</accession>
<keyword evidence="2" id="KW-0282">Flagellum</keyword>
<dbReference type="Proteomes" id="UP000737555">
    <property type="component" value="Unassembled WGS sequence"/>
</dbReference>
<reference evidence="2" key="1">
    <citation type="submission" date="2020-05" db="EMBL/GenBank/DDBJ databases">
        <title>The first insight into the ecology of ammonia-tolerant syntrophic propionate oxidizing bacteria.</title>
        <authorList>
            <person name="Singh A."/>
            <person name="Schnurer A."/>
            <person name="Westerholm M."/>
        </authorList>
    </citation>
    <scope>NUCLEOTIDE SEQUENCE</scope>
    <source>
        <strain evidence="2">MAG54</strain>
    </source>
</reference>
<dbReference type="EMBL" id="JABMJE010000045">
    <property type="protein sequence ID" value="NQS77984.1"/>
    <property type="molecule type" value="Genomic_DNA"/>
</dbReference>
<proteinExistence type="predicted"/>
<keyword evidence="2" id="KW-0966">Cell projection</keyword>